<comment type="caution">
    <text evidence="1">The sequence shown here is derived from an EMBL/GenBank/DDBJ whole genome shotgun (WGS) entry which is preliminary data.</text>
</comment>
<name>A0ACB9XX49_CHAAC</name>
<proteinExistence type="predicted"/>
<evidence type="ECO:0000313" key="2">
    <source>
        <dbReference type="Proteomes" id="UP001057452"/>
    </source>
</evidence>
<evidence type="ECO:0000313" key="1">
    <source>
        <dbReference type="EMBL" id="KAI4831628.1"/>
    </source>
</evidence>
<keyword evidence="2" id="KW-1185">Reference proteome</keyword>
<accession>A0ACB9XX49</accession>
<protein>
    <submittedName>
        <fullName evidence="1">Uncharacterized protein</fullName>
    </submittedName>
</protein>
<gene>
    <name evidence="1" type="ORF">KUCAC02_001164</name>
</gene>
<organism evidence="1 2">
    <name type="scientific">Chaenocephalus aceratus</name>
    <name type="common">Blackfin icefish</name>
    <name type="synonym">Chaenichthys aceratus</name>
    <dbReference type="NCBI Taxonomy" id="36190"/>
    <lineage>
        <taxon>Eukaryota</taxon>
        <taxon>Metazoa</taxon>
        <taxon>Chordata</taxon>
        <taxon>Craniata</taxon>
        <taxon>Vertebrata</taxon>
        <taxon>Euteleostomi</taxon>
        <taxon>Actinopterygii</taxon>
        <taxon>Neopterygii</taxon>
        <taxon>Teleostei</taxon>
        <taxon>Neoteleostei</taxon>
        <taxon>Acanthomorphata</taxon>
        <taxon>Eupercaria</taxon>
        <taxon>Perciformes</taxon>
        <taxon>Notothenioidei</taxon>
        <taxon>Channichthyidae</taxon>
        <taxon>Chaenocephalus</taxon>
    </lineage>
</organism>
<dbReference type="Proteomes" id="UP001057452">
    <property type="component" value="Chromosome 2"/>
</dbReference>
<sequence length="414" mass="44174">MYPEQPRPGPAPQRRADSPPGGTWSTGLLQGLLQSARPPPFCSLLPRVHAADVAAAQPAQMPSSSSSSTSPPPIPSPSAMWSNMDGPELTETGWDRIKDLFQMELEVDLLSPCSAKHMYPEELTSVIKSGVVGALAGMLYGGLPAAHHARQSYIQISQAELYSSRVEAVVSGLSECGSVINSTVEQRWQNSVSTGLSVYRDKNALSHYAAAGAVTGGLFRLNLGLGGLLVGAVIGAVLGAESTLAASCAPPSNPLSPSWTPTPPPSSLFTGPEGLMCIAEGRVLAFCRAHRAKSGSDCVMGNECEVFDVTGHLERLMCANSPGPVRCRLPTGALIVGMQSMAGDNSRDRRRRERRELYDLKLAEWTDRLNVTEELIGDLNVGSQAEEANEDMQRIQELLSLPKNEDVTQESPSQ</sequence>
<dbReference type="EMBL" id="CM043786">
    <property type="protein sequence ID" value="KAI4831628.1"/>
    <property type="molecule type" value="Genomic_DNA"/>
</dbReference>
<reference evidence="1" key="1">
    <citation type="submission" date="2022-05" db="EMBL/GenBank/DDBJ databases">
        <title>Chromosome-level genome of Chaenocephalus aceratus.</title>
        <authorList>
            <person name="Park H."/>
        </authorList>
    </citation>
    <scope>NUCLEOTIDE SEQUENCE</scope>
    <source>
        <strain evidence="1">KU_202001</strain>
    </source>
</reference>